<dbReference type="Proteomes" id="UP001596505">
    <property type="component" value="Unassembled WGS sequence"/>
</dbReference>
<proteinExistence type="predicted"/>
<evidence type="ECO:0000313" key="2">
    <source>
        <dbReference type="Proteomes" id="UP001596505"/>
    </source>
</evidence>
<name>A0ABW2PYJ3_9BACL</name>
<reference evidence="2" key="1">
    <citation type="journal article" date="2019" name="Int. J. Syst. Evol. Microbiol.">
        <title>The Global Catalogue of Microorganisms (GCM) 10K type strain sequencing project: providing services to taxonomists for standard genome sequencing and annotation.</title>
        <authorList>
            <consortium name="The Broad Institute Genomics Platform"/>
            <consortium name="The Broad Institute Genome Sequencing Center for Infectious Disease"/>
            <person name="Wu L."/>
            <person name="Ma J."/>
        </authorList>
    </citation>
    <scope>NUCLEOTIDE SEQUENCE [LARGE SCALE GENOMIC DNA]</scope>
    <source>
        <strain evidence="2">CGMCC 1.16305</strain>
    </source>
</reference>
<organism evidence="1 2">
    <name type="scientific">Scopulibacillus cellulosilyticus</name>
    <dbReference type="NCBI Taxonomy" id="2665665"/>
    <lineage>
        <taxon>Bacteria</taxon>
        <taxon>Bacillati</taxon>
        <taxon>Bacillota</taxon>
        <taxon>Bacilli</taxon>
        <taxon>Bacillales</taxon>
        <taxon>Sporolactobacillaceae</taxon>
        <taxon>Scopulibacillus</taxon>
    </lineage>
</organism>
<gene>
    <name evidence="1" type="ORF">ACFQRG_15655</name>
</gene>
<keyword evidence="2" id="KW-1185">Reference proteome</keyword>
<sequence length="181" mass="21123">MSASNHSSILSKDDIKQITSWAKKIKKIDHLSKKQRINKAKNELKLKYKVIGAGRNRIVFDVNNRYALKVVITEKGLKNNEIEFKIYKHCPDHLRKHLCPVKEIGFGWIIMDKMKKKVPRNKLYKRKKQKLKKKFQKNGIVPKDVKWANTALSKSGDITVLDYGIFSIPSKGIKIKKRRKK</sequence>
<accession>A0ABW2PYJ3</accession>
<dbReference type="InterPro" id="IPR011009">
    <property type="entry name" value="Kinase-like_dom_sf"/>
</dbReference>
<evidence type="ECO:0000313" key="1">
    <source>
        <dbReference type="EMBL" id="MFC7394393.1"/>
    </source>
</evidence>
<protein>
    <submittedName>
        <fullName evidence="1">Uncharacterized protein</fullName>
    </submittedName>
</protein>
<dbReference type="EMBL" id="JBHTCO010000020">
    <property type="protein sequence ID" value="MFC7394393.1"/>
    <property type="molecule type" value="Genomic_DNA"/>
</dbReference>
<comment type="caution">
    <text evidence="1">The sequence shown here is derived from an EMBL/GenBank/DDBJ whole genome shotgun (WGS) entry which is preliminary data.</text>
</comment>
<dbReference type="RefSeq" id="WP_380967707.1">
    <property type="nucleotide sequence ID" value="NZ_JBHTCO010000020.1"/>
</dbReference>
<dbReference type="SUPFAM" id="SSF56112">
    <property type="entry name" value="Protein kinase-like (PK-like)"/>
    <property type="match status" value="1"/>
</dbReference>